<protein>
    <submittedName>
        <fullName evidence="6">GntR family transcriptional regulator</fullName>
    </submittedName>
</protein>
<dbReference type="Pfam" id="PF00392">
    <property type="entry name" value="GntR"/>
    <property type="match status" value="1"/>
</dbReference>
<evidence type="ECO:0000256" key="3">
    <source>
        <dbReference type="ARBA" id="ARBA00023163"/>
    </source>
</evidence>
<keyword evidence="7" id="KW-1185">Reference proteome</keyword>
<dbReference type="SUPFAM" id="SSF48008">
    <property type="entry name" value="GntR ligand-binding domain-like"/>
    <property type="match status" value="1"/>
</dbReference>
<evidence type="ECO:0000256" key="2">
    <source>
        <dbReference type="ARBA" id="ARBA00023125"/>
    </source>
</evidence>
<evidence type="ECO:0000313" key="6">
    <source>
        <dbReference type="EMBL" id="MDN4493242.1"/>
    </source>
</evidence>
<feature type="domain" description="HTH gntR-type" evidence="5">
    <location>
        <begin position="19"/>
        <end position="86"/>
    </location>
</feature>
<organism evidence="6 7">
    <name type="scientific">Ureibacillus aquaedulcis</name>
    <dbReference type="NCBI Taxonomy" id="3058421"/>
    <lineage>
        <taxon>Bacteria</taxon>
        <taxon>Bacillati</taxon>
        <taxon>Bacillota</taxon>
        <taxon>Bacilli</taxon>
        <taxon>Bacillales</taxon>
        <taxon>Caryophanaceae</taxon>
        <taxon>Ureibacillus</taxon>
    </lineage>
</organism>
<dbReference type="Pfam" id="PF07729">
    <property type="entry name" value="FCD"/>
    <property type="match status" value="1"/>
</dbReference>
<dbReference type="Gene3D" id="1.10.10.10">
    <property type="entry name" value="Winged helix-like DNA-binding domain superfamily/Winged helix DNA-binding domain"/>
    <property type="match status" value="1"/>
</dbReference>
<dbReference type="InterPro" id="IPR036390">
    <property type="entry name" value="WH_DNA-bd_sf"/>
</dbReference>
<dbReference type="PROSITE" id="PS50949">
    <property type="entry name" value="HTH_GNTR"/>
    <property type="match status" value="1"/>
</dbReference>
<comment type="caution">
    <text evidence="6">The sequence shown here is derived from an EMBL/GenBank/DDBJ whole genome shotgun (WGS) entry which is preliminary data.</text>
</comment>
<reference evidence="6" key="1">
    <citation type="submission" date="2023-07" db="EMBL/GenBank/DDBJ databases">
        <title>Ureibacillus sp. isolated from freshwater well.</title>
        <authorList>
            <person name="Kirdat K."/>
            <person name="Bhatt A."/>
            <person name="Teware R."/>
            <person name="Bhavsar Y."/>
            <person name="Yadav A."/>
        </authorList>
    </citation>
    <scope>NUCLEOTIDE SEQUENCE</scope>
    <source>
        <strain evidence="6">BA0131</strain>
    </source>
</reference>
<dbReference type="Proteomes" id="UP001172743">
    <property type="component" value="Unassembled WGS sequence"/>
</dbReference>
<evidence type="ECO:0000256" key="1">
    <source>
        <dbReference type="ARBA" id="ARBA00023015"/>
    </source>
</evidence>
<keyword evidence="2" id="KW-0238">DNA-binding</keyword>
<dbReference type="InterPro" id="IPR011711">
    <property type="entry name" value="GntR_C"/>
</dbReference>
<evidence type="ECO:0000313" key="7">
    <source>
        <dbReference type="Proteomes" id="UP001172743"/>
    </source>
</evidence>
<gene>
    <name evidence="6" type="ORF">QYB95_06780</name>
</gene>
<dbReference type="InterPro" id="IPR008920">
    <property type="entry name" value="TF_FadR/GntR_C"/>
</dbReference>
<keyword evidence="1" id="KW-0805">Transcription regulation</keyword>
<name>A0ABT8GPA0_9BACL</name>
<dbReference type="EMBL" id="JAUHTQ010000003">
    <property type="protein sequence ID" value="MDN4493242.1"/>
    <property type="molecule type" value="Genomic_DNA"/>
</dbReference>
<keyword evidence="3" id="KW-0804">Transcription</keyword>
<dbReference type="PANTHER" id="PTHR43537">
    <property type="entry name" value="TRANSCRIPTIONAL REGULATOR, GNTR FAMILY"/>
    <property type="match status" value="1"/>
</dbReference>
<dbReference type="InterPro" id="IPR000524">
    <property type="entry name" value="Tscrpt_reg_HTH_GntR"/>
</dbReference>
<accession>A0ABT8GPA0</accession>
<dbReference type="Gene3D" id="1.20.120.530">
    <property type="entry name" value="GntR ligand-binding domain-like"/>
    <property type="match status" value="1"/>
</dbReference>
<dbReference type="SUPFAM" id="SSF46785">
    <property type="entry name" value="Winged helix' DNA-binding domain"/>
    <property type="match status" value="1"/>
</dbReference>
<dbReference type="PANTHER" id="PTHR43537:SF24">
    <property type="entry name" value="GLUCONATE OPERON TRANSCRIPTIONAL REPRESSOR"/>
    <property type="match status" value="1"/>
</dbReference>
<dbReference type="CDD" id="cd07377">
    <property type="entry name" value="WHTH_GntR"/>
    <property type="match status" value="1"/>
</dbReference>
<feature type="coiled-coil region" evidence="4">
    <location>
        <begin position="111"/>
        <end position="138"/>
    </location>
</feature>
<evidence type="ECO:0000256" key="4">
    <source>
        <dbReference type="SAM" id="Coils"/>
    </source>
</evidence>
<dbReference type="SMART" id="SM00345">
    <property type="entry name" value="HTH_GNTR"/>
    <property type="match status" value="1"/>
</dbReference>
<sequence length="226" mass="26198">MTGIKSSDISFGIKPEYVKPLRELVLESIRKAIISGELEPGQQLKERELADHMGTSTTPIKEALRILSHEGLVETKPRKGTFVSQMVNTSIKEILMLKASLESLLARLATIKMNEEQINELEKQINLMEQLVKSNSIERLKEENTNFHMLIREAGENMIIFQMVMNVVSFDNAFRDRTYKYSEEIEEGYKEHRSIFEAIKERNPELAEERMKMHILRSAESVLEKW</sequence>
<dbReference type="RefSeq" id="WP_301137529.1">
    <property type="nucleotide sequence ID" value="NZ_JAUHTQ010000003.1"/>
</dbReference>
<keyword evidence="4" id="KW-0175">Coiled coil</keyword>
<dbReference type="InterPro" id="IPR036388">
    <property type="entry name" value="WH-like_DNA-bd_sf"/>
</dbReference>
<evidence type="ECO:0000259" key="5">
    <source>
        <dbReference type="PROSITE" id="PS50949"/>
    </source>
</evidence>
<dbReference type="SMART" id="SM00895">
    <property type="entry name" value="FCD"/>
    <property type="match status" value="1"/>
</dbReference>
<proteinExistence type="predicted"/>